<proteinExistence type="inferred from homology"/>
<comment type="similarity">
    <text evidence="7">Belongs to the AP2/ERF transcription factor family. ERF subfamily.</text>
</comment>
<reference evidence="10" key="1">
    <citation type="journal article" date="2019" name="Sci. Rep.">
        <title>Draft genome of Tanacetum cinerariifolium, the natural source of mosquito coil.</title>
        <authorList>
            <person name="Yamashiro T."/>
            <person name="Shiraishi A."/>
            <person name="Satake H."/>
            <person name="Nakayama K."/>
        </authorList>
    </citation>
    <scope>NUCLEOTIDE SEQUENCE</scope>
</reference>
<sequence length="213" mass="23419">MDINHDSHLTSTISPPPPTTNTTTNESPSRSNNNTRKSKGKGGPDNNKFKYRGVRQRSWGKWVAEIREPRKRTRRWLGTFATAEDAARAYDRAAVILYGSRAQLNLQQPSASADGCCTTTATSSSPRGSGSSSSSSTTTLRPILPRPAAFNLTFAPTQSTTSNVPVLANYMPYQFYNNPSVQQHGTMNSVGNNFVQYSLQLAQPHQYLPYSNI</sequence>
<dbReference type="SMART" id="SM00380">
    <property type="entry name" value="AP2"/>
    <property type="match status" value="1"/>
</dbReference>
<gene>
    <name evidence="10" type="ORF">Tci_680062</name>
</gene>
<name>A0A699KW98_TANCI</name>
<dbReference type="PROSITE" id="PS51032">
    <property type="entry name" value="AP2_ERF"/>
    <property type="match status" value="1"/>
</dbReference>
<dbReference type="EMBL" id="BKCJ010547863">
    <property type="protein sequence ID" value="GFB08091.1"/>
    <property type="molecule type" value="Genomic_DNA"/>
</dbReference>
<protein>
    <submittedName>
        <fullName evidence="10">Ethylene-responsive transcription factor ABI4-like</fullName>
    </submittedName>
</protein>
<dbReference type="Pfam" id="PF00847">
    <property type="entry name" value="AP2"/>
    <property type="match status" value="1"/>
</dbReference>
<dbReference type="GO" id="GO:0005634">
    <property type="term" value="C:nucleus"/>
    <property type="evidence" value="ECO:0007669"/>
    <property type="project" value="UniProtKB-SubCell"/>
</dbReference>
<dbReference type="InterPro" id="IPR016177">
    <property type="entry name" value="DNA-bd_dom_sf"/>
</dbReference>
<evidence type="ECO:0000256" key="2">
    <source>
        <dbReference type="ARBA" id="ARBA00022821"/>
    </source>
</evidence>
<dbReference type="PANTHER" id="PTHR31241:SF24">
    <property type="entry name" value="ETHYLENE-RESPONSIVE TRANSCRIPTION FACTOR ABI4"/>
    <property type="match status" value="1"/>
</dbReference>
<feature type="region of interest" description="Disordered" evidence="8">
    <location>
        <begin position="108"/>
        <end position="140"/>
    </location>
</feature>
<accession>A0A699KW98</accession>
<feature type="domain" description="AP2/ERF" evidence="9">
    <location>
        <begin position="50"/>
        <end position="107"/>
    </location>
</feature>
<keyword evidence="3" id="KW-0805">Transcription regulation</keyword>
<evidence type="ECO:0000256" key="7">
    <source>
        <dbReference type="ARBA" id="ARBA00024343"/>
    </source>
</evidence>
<dbReference type="GO" id="GO:0045893">
    <property type="term" value="P:positive regulation of DNA-templated transcription"/>
    <property type="evidence" value="ECO:0007669"/>
    <property type="project" value="TreeGrafter"/>
</dbReference>
<dbReference type="GO" id="GO:0000976">
    <property type="term" value="F:transcription cis-regulatory region binding"/>
    <property type="evidence" value="ECO:0007669"/>
    <property type="project" value="TreeGrafter"/>
</dbReference>
<comment type="subcellular location">
    <subcellularLocation>
        <location evidence="1">Nucleus</location>
    </subcellularLocation>
</comment>
<dbReference type="PRINTS" id="PR00367">
    <property type="entry name" value="ETHRSPELEMNT"/>
</dbReference>
<dbReference type="Gene3D" id="3.30.730.10">
    <property type="entry name" value="AP2/ERF domain"/>
    <property type="match status" value="1"/>
</dbReference>
<evidence type="ECO:0000259" key="9">
    <source>
        <dbReference type="PROSITE" id="PS51032"/>
    </source>
</evidence>
<keyword evidence="6" id="KW-0539">Nucleus</keyword>
<dbReference type="CDD" id="cd00018">
    <property type="entry name" value="AP2"/>
    <property type="match status" value="1"/>
</dbReference>
<keyword evidence="2" id="KW-0611">Plant defense</keyword>
<dbReference type="GO" id="GO:0006952">
    <property type="term" value="P:defense response"/>
    <property type="evidence" value="ECO:0007669"/>
    <property type="project" value="UniProtKB-KW"/>
</dbReference>
<dbReference type="InterPro" id="IPR036955">
    <property type="entry name" value="AP2/ERF_dom_sf"/>
</dbReference>
<comment type="caution">
    <text evidence="10">The sequence shown here is derived from an EMBL/GenBank/DDBJ whole genome shotgun (WGS) entry which is preliminary data.</text>
</comment>
<keyword evidence="5" id="KW-0804">Transcription</keyword>
<evidence type="ECO:0000256" key="1">
    <source>
        <dbReference type="ARBA" id="ARBA00004123"/>
    </source>
</evidence>
<keyword evidence="4" id="KW-0238">DNA-binding</keyword>
<organism evidence="10">
    <name type="scientific">Tanacetum cinerariifolium</name>
    <name type="common">Dalmatian daisy</name>
    <name type="synonym">Chrysanthemum cinerariifolium</name>
    <dbReference type="NCBI Taxonomy" id="118510"/>
    <lineage>
        <taxon>Eukaryota</taxon>
        <taxon>Viridiplantae</taxon>
        <taxon>Streptophyta</taxon>
        <taxon>Embryophyta</taxon>
        <taxon>Tracheophyta</taxon>
        <taxon>Spermatophyta</taxon>
        <taxon>Magnoliopsida</taxon>
        <taxon>eudicotyledons</taxon>
        <taxon>Gunneridae</taxon>
        <taxon>Pentapetalae</taxon>
        <taxon>asterids</taxon>
        <taxon>campanulids</taxon>
        <taxon>Asterales</taxon>
        <taxon>Asteraceae</taxon>
        <taxon>Asteroideae</taxon>
        <taxon>Anthemideae</taxon>
        <taxon>Anthemidinae</taxon>
        <taxon>Tanacetum</taxon>
    </lineage>
</organism>
<dbReference type="FunFam" id="3.30.730.10:FF:000001">
    <property type="entry name" value="Ethylene-responsive transcription factor 2"/>
    <property type="match status" value="1"/>
</dbReference>
<dbReference type="InterPro" id="IPR001471">
    <property type="entry name" value="AP2/ERF_dom"/>
</dbReference>
<evidence type="ECO:0000256" key="4">
    <source>
        <dbReference type="ARBA" id="ARBA00023125"/>
    </source>
</evidence>
<dbReference type="GO" id="GO:0003700">
    <property type="term" value="F:DNA-binding transcription factor activity"/>
    <property type="evidence" value="ECO:0007669"/>
    <property type="project" value="InterPro"/>
</dbReference>
<feature type="region of interest" description="Disordered" evidence="8">
    <location>
        <begin position="1"/>
        <end position="53"/>
    </location>
</feature>
<feature type="compositionally biased region" description="Low complexity" evidence="8">
    <location>
        <begin position="118"/>
        <end position="139"/>
    </location>
</feature>
<evidence type="ECO:0000256" key="8">
    <source>
        <dbReference type="SAM" id="MobiDB-lite"/>
    </source>
</evidence>
<evidence type="ECO:0000313" key="10">
    <source>
        <dbReference type="EMBL" id="GFB08091.1"/>
    </source>
</evidence>
<evidence type="ECO:0000256" key="6">
    <source>
        <dbReference type="ARBA" id="ARBA00023242"/>
    </source>
</evidence>
<evidence type="ECO:0000256" key="5">
    <source>
        <dbReference type="ARBA" id="ARBA00023163"/>
    </source>
</evidence>
<dbReference type="AlphaFoldDB" id="A0A699KW98"/>
<dbReference type="PANTHER" id="PTHR31241">
    <property type="entry name" value="DEHYDRATION-RESPONSIVE ELEMENT-BINDING PROTEIN 2C"/>
    <property type="match status" value="1"/>
</dbReference>
<feature type="compositionally biased region" description="Low complexity" evidence="8">
    <location>
        <begin position="20"/>
        <end position="35"/>
    </location>
</feature>
<feature type="non-terminal residue" evidence="10">
    <location>
        <position position="213"/>
    </location>
</feature>
<evidence type="ECO:0000256" key="3">
    <source>
        <dbReference type="ARBA" id="ARBA00023015"/>
    </source>
</evidence>
<dbReference type="SUPFAM" id="SSF54171">
    <property type="entry name" value="DNA-binding domain"/>
    <property type="match status" value="1"/>
</dbReference>